<dbReference type="Pfam" id="PF14552">
    <property type="entry name" value="Tautomerase_2"/>
    <property type="match status" value="1"/>
</dbReference>
<dbReference type="Proteomes" id="UP000280008">
    <property type="component" value="Unassembled WGS sequence"/>
</dbReference>
<dbReference type="InterPro" id="IPR014347">
    <property type="entry name" value="Tautomerase/MIF_sf"/>
</dbReference>
<name>A0A495IME0_9MICO</name>
<dbReference type="EMBL" id="RBKS01000001">
    <property type="protein sequence ID" value="RKR76431.1"/>
    <property type="molecule type" value="Genomic_DNA"/>
</dbReference>
<dbReference type="PANTHER" id="PTHR38460">
    <property type="entry name" value="TAUTOMERASE YOLI-RELATED"/>
    <property type="match status" value="1"/>
</dbReference>
<accession>A0A495IME0</accession>
<organism evidence="1 2">
    <name type="scientific">Frondihabitans australicus</name>
    <dbReference type="NCBI Taxonomy" id="386892"/>
    <lineage>
        <taxon>Bacteria</taxon>
        <taxon>Bacillati</taxon>
        <taxon>Actinomycetota</taxon>
        <taxon>Actinomycetes</taxon>
        <taxon>Micrococcales</taxon>
        <taxon>Microbacteriaceae</taxon>
        <taxon>Frondihabitans</taxon>
    </lineage>
</organism>
<proteinExistence type="predicted"/>
<dbReference type="SUPFAM" id="SSF55331">
    <property type="entry name" value="Tautomerase/MIF"/>
    <property type="match status" value="1"/>
</dbReference>
<reference evidence="1 2" key="1">
    <citation type="submission" date="2018-10" db="EMBL/GenBank/DDBJ databases">
        <title>Sequencing the genomes of 1000 actinobacteria strains.</title>
        <authorList>
            <person name="Klenk H.-P."/>
        </authorList>
    </citation>
    <scope>NUCLEOTIDE SEQUENCE [LARGE SCALE GENOMIC DNA]</scope>
    <source>
        <strain evidence="1 2">DSM 17894</strain>
    </source>
</reference>
<comment type="caution">
    <text evidence="1">The sequence shown here is derived from an EMBL/GenBank/DDBJ whole genome shotgun (WGS) entry which is preliminary data.</text>
</comment>
<dbReference type="OrthoDB" id="9804765at2"/>
<sequence length="121" mass="14097">MPLIRVDLDRALFDEKHDQISTEIHQAQIDALEIPADDKFQTFHPHGAGELKFDPTYGGVDRQSLVIIQILMVRRYTVEIKRRLYRAIVERLEAIGIRREDIQIGVVENYYEDWFAGTLAD</sequence>
<protein>
    <submittedName>
        <fullName evidence="1">Tautomerase-like protein</fullName>
    </submittedName>
</protein>
<dbReference type="RefSeq" id="WP_121371406.1">
    <property type="nucleotide sequence ID" value="NZ_RBKS01000001.1"/>
</dbReference>
<gene>
    <name evidence="1" type="ORF">C8E83_3607</name>
</gene>
<evidence type="ECO:0000313" key="2">
    <source>
        <dbReference type="Proteomes" id="UP000280008"/>
    </source>
</evidence>
<keyword evidence="2" id="KW-1185">Reference proteome</keyword>
<dbReference type="Gene3D" id="3.30.429.10">
    <property type="entry name" value="Macrophage Migration Inhibitory Factor"/>
    <property type="match status" value="1"/>
</dbReference>
<dbReference type="AlphaFoldDB" id="A0A495IME0"/>
<dbReference type="PANTHER" id="PTHR38460:SF1">
    <property type="entry name" value="TAUTOMERASE YOLI-RELATED"/>
    <property type="match status" value="1"/>
</dbReference>
<dbReference type="InterPro" id="IPR037479">
    <property type="entry name" value="Tauto_MSAD"/>
</dbReference>
<evidence type="ECO:0000313" key="1">
    <source>
        <dbReference type="EMBL" id="RKR76431.1"/>
    </source>
</evidence>